<evidence type="ECO:0000256" key="5">
    <source>
        <dbReference type="SAM" id="Phobius"/>
    </source>
</evidence>
<dbReference type="Proteomes" id="UP000198382">
    <property type="component" value="Unassembled WGS sequence"/>
</dbReference>
<feature type="transmembrane region" description="Helical" evidence="5">
    <location>
        <begin position="50"/>
        <end position="72"/>
    </location>
</feature>
<dbReference type="Pfam" id="PF07291">
    <property type="entry name" value="MauE"/>
    <property type="match status" value="1"/>
</dbReference>
<gene>
    <name evidence="7" type="ORF">B0A65_12085</name>
</gene>
<feature type="transmembrane region" description="Helical" evidence="5">
    <location>
        <begin position="121"/>
        <end position="138"/>
    </location>
</feature>
<reference evidence="7 8" key="1">
    <citation type="submission" date="2016-11" db="EMBL/GenBank/DDBJ databases">
        <title>Whole genomes of Flavobacteriaceae.</title>
        <authorList>
            <person name="Stine C."/>
            <person name="Li C."/>
            <person name="Tadesse D."/>
        </authorList>
    </citation>
    <scope>NUCLEOTIDE SEQUENCE [LARGE SCALE GENOMIC DNA]</scope>
    <source>
        <strain evidence="7 8">DSM 15937</strain>
    </source>
</reference>
<evidence type="ECO:0000256" key="2">
    <source>
        <dbReference type="ARBA" id="ARBA00022692"/>
    </source>
</evidence>
<keyword evidence="8" id="KW-1185">Reference proteome</keyword>
<comment type="caution">
    <text evidence="7">The sequence shown here is derived from an EMBL/GenBank/DDBJ whole genome shotgun (WGS) entry which is preliminary data.</text>
</comment>
<evidence type="ECO:0000256" key="1">
    <source>
        <dbReference type="ARBA" id="ARBA00004141"/>
    </source>
</evidence>
<evidence type="ECO:0000313" key="8">
    <source>
        <dbReference type="Proteomes" id="UP000198382"/>
    </source>
</evidence>
<keyword evidence="2 5" id="KW-0812">Transmembrane</keyword>
<dbReference type="EMBL" id="MUGV01000019">
    <property type="protein sequence ID" value="OXA78922.1"/>
    <property type="molecule type" value="Genomic_DNA"/>
</dbReference>
<accession>A0ABX4BQR5</accession>
<organism evidence="7 8">
    <name type="scientific">Flavobacterium frigidimaris</name>
    <dbReference type="NCBI Taxonomy" id="262320"/>
    <lineage>
        <taxon>Bacteria</taxon>
        <taxon>Pseudomonadati</taxon>
        <taxon>Bacteroidota</taxon>
        <taxon>Flavobacteriia</taxon>
        <taxon>Flavobacteriales</taxon>
        <taxon>Flavobacteriaceae</taxon>
        <taxon>Flavobacterium</taxon>
    </lineage>
</organism>
<keyword evidence="4 5" id="KW-0472">Membrane</keyword>
<evidence type="ECO:0000313" key="7">
    <source>
        <dbReference type="EMBL" id="OXA78922.1"/>
    </source>
</evidence>
<sequence>MALTLNKELKIYIVEVICLLYVLLFVYAAVSKLLDFENFQVQLGQSPILSVYAMLLSWMVPLLELIIALLLIVPKLRNLGLFLAISLMTMFSVYIYVILYYSSFVPCSCGGVLEKMTWNAHLVFNLIFMALGCLAFIINYKSISDPSLIRIPIRPIKSIPINIILSTLSIIVLFFSSEDKMQHKNPFIRRYPQHPIMRERSTDLKFNSYYFAGYNNNRIYLGNYTDPLHVLSMDATLGERRTEKIIFDPKNIHFKMVKIIVRGSYFYLMDGSVPAVFKGKTINWKIDKEFKDLPFFTRAEPVDSAALVFRSNKGQKGEQIIGAYNEDRVPTTVYNSSFLQKQIDGIFDTDGQLVFSEKLNQVIYVYYYRNQYIVADRNAVVAYRGRTIDTISKAKIKVAYLEDRKERKMAAPPLLVNEHVVACENLLFVHSTIQGKFEDEKIWQQAYIIDVYDLKKKAYIMSFALYKIRDKKFRSFFVTASNLYAIMDDELIVYQLRDILKKEILSNRNKSF</sequence>
<feature type="transmembrane region" description="Helical" evidence="5">
    <location>
        <begin position="79"/>
        <end position="101"/>
    </location>
</feature>
<evidence type="ECO:0000256" key="4">
    <source>
        <dbReference type="ARBA" id="ARBA00023136"/>
    </source>
</evidence>
<name>A0ABX4BQR5_FLAFR</name>
<dbReference type="InterPro" id="IPR009908">
    <property type="entry name" value="Methylamine_util_MauE"/>
</dbReference>
<feature type="domain" description="Methylamine utilisation protein MauE" evidence="6">
    <location>
        <begin position="12"/>
        <end position="136"/>
    </location>
</feature>
<feature type="transmembrane region" description="Helical" evidence="5">
    <location>
        <begin position="12"/>
        <end position="30"/>
    </location>
</feature>
<comment type="subcellular location">
    <subcellularLocation>
        <location evidence="1">Membrane</location>
        <topology evidence="1">Multi-pass membrane protein</topology>
    </subcellularLocation>
</comment>
<evidence type="ECO:0000256" key="3">
    <source>
        <dbReference type="ARBA" id="ARBA00022989"/>
    </source>
</evidence>
<keyword evidence="3 5" id="KW-1133">Transmembrane helix</keyword>
<proteinExistence type="predicted"/>
<evidence type="ECO:0000259" key="6">
    <source>
        <dbReference type="Pfam" id="PF07291"/>
    </source>
</evidence>
<dbReference type="RefSeq" id="WP_074661100.1">
    <property type="nucleotide sequence ID" value="NZ_MUGV01000019.1"/>
</dbReference>
<feature type="transmembrane region" description="Helical" evidence="5">
    <location>
        <begin position="159"/>
        <end position="177"/>
    </location>
</feature>
<protein>
    <recommendedName>
        <fullName evidence="6">Methylamine utilisation protein MauE domain-containing protein</fullName>
    </recommendedName>
</protein>